<dbReference type="PROSITE" id="PS50880">
    <property type="entry name" value="TOPRIM"/>
    <property type="match status" value="1"/>
</dbReference>
<evidence type="ECO:0000256" key="11">
    <source>
        <dbReference type="ARBA" id="ARBA00023163"/>
    </source>
</evidence>
<feature type="coiled-coil region" evidence="15">
    <location>
        <begin position="602"/>
        <end position="648"/>
    </location>
</feature>
<sequence length="693" mass="77268">MEDNVRKIKDRLDIVDVVSGYVKIQKAGVNWKGRCPFHNEKTPSFFVTPERQIWHCFGCAKGGDMFEFVKEIEGVEFPEALRILAAKAGIELESFDKLKTGDYVTRDAKTKLYEICELANKFFEKQFQSTAGKKAYEYLIDRGLTAATIKDFRLGFAPNDWEALSDFLKIKGYSDKEIIETGLAIKRDVTKGRGEGIYDRFRSRIIFPIFDISGQTIGFTGRVFELGGSMAPTPAEGGVGVPTYQLDKSDNVGAKYINTPGTLIYDKSRILYGLSKAKLEIKRADRCILVEGNMDTLMSYQAGVKNVVATSGTALTPHHLRLLQRYTKDLGFCFDTDQAGAAATRRGIGLALAGQFNIRVLELADRECKDPADYVKRYGAGWIDAVSSAKPVIDYYFDRARRAYDPTSAESKKSIIAAVAPFVKRLSSKVERSHWIAQLSALLRTPEDAISSDVMSFKDPVLDLPDGGRDDRNGASVSDAGSKEIVSGPAVPRDLPDIVNEAFLSVVLRDPSLFREELPSVPYELLHPRTAETLRRISALLARAKDPDGPDTFLFADLAAGYSESEALPLEFANLRSQELWKGFSDDQLKAEFQTLLNAVRKRALSTRLTELQFDVKEAENAKDTVKLENLSREFQELVVQLAGLNISNVQKETQIRQSADEEKDTQKEVRQPPDKKTPQAARPDEPFGRESI</sequence>
<dbReference type="EMBL" id="MGKO01000016">
    <property type="protein sequence ID" value="OGN27104.1"/>
    <property type="molecule type" value="Genomic_DNA"/>
</dbReference>
<dbReference type="GO" id="GO:1990077">
    <property type="term" value="C:primosome complex"/>
    <property type="evidence" value="ECO:0007669"/>
    <property type="project" value="UniProtKB-KW"/>
</dbReference>
<dbReference type="InterPro" id="IPR030846">
    <property type="entry name" value="DnaG_bac"/>
</dbReference>
<keyword evidence="5 12" id="KW-0235">DNA replication</keyword>
<keyword evidence="11 12" id="KW-0804">Transcription</keyword>
<dbReference type="HAMAP" id="MF_00974">
    <property type="entry name" value="DNA_primase_DnaG"/>
    <property type="match status" value="1"/>
</dbReference>
<comment type="function">
    <text evidence="12 13">RNA polymerase that catalyzes the synthesis of short RNA molecules used as primers for DNA polymerase during DNA replication.</text>
</comment>
<evidence type="ECO:0000256" key="14">
    <source>
        <dbReference type="PIRSR" id="PIRSR002811-1"/>
    </source>
</evidence>
<dbReference type="InterPro" id="IPR034151">
    <property type="entry name" value="TOPRIM_DnaG_bac"/>
</dbReference>
<evidence type="ECO:0000256" key="8">
    <source>
        <dbReference type="ARBA" id="ARBA00022833"/>
    </source>
</evidence>
<feature type="region of interest" description="Disordered" evidence="16">
    <location>
        <begin position="462"/>
        <end position="488"/>
    </location>
</feature>
<dbReference type="InterPro" id="IPR006171">
    <property type="entry name" value="TOPRIM_dom"/>
</dbReference>
<evidence type="ECO:0000256" key="10">
    <source>
        <dbReference type="ARBA" id="ARBA00023125"/>
    </source>
</evidence>
<feature type="compositionally biased region" description="Basic and acidic residues" evidence="16">
    <location>
        <begin position="659"/>
        <end position="693"/>
    </location>
</feature>
<accession>A0A1F8GNY8</accession>
<evidence type="ECO:0000313" key="19">
    <source>
        <dbReference type="Proteomes" id="UP000178444"/>
    </source>
</evidence>
<dbReference type="FunFam" id="3.90.580.10:FF:000001">
    <property type="entry name" value="DNA primase"/>
    <property type="match status" value="1"/>
</dbReference>
<evidence type="ECO:0000256" key="2">
    <source>
        <dbReference type="ARBA" id="ARBA00022515"/>
    </source>
</evidence>
<organism evidence="18 19">
    <name type="scientific">Candidatus Yanofskybacteria bacterium RIFCSPLOWO2_01_FULL_49_17</name>
    <dbReference type="NCBI Taxonomy" id="1802700"/>
    <lineage>
        <taxon>Bacteria</taxon>
        <taxon>Candidatus Yanofskyibacteriota</taxon>
    </lineage>
</organism>
<comment type="caution">
    <text evidence="18">The sequence shown here is derived from an EMBL/GenBank/DDBJ whole genome shotgun (WGS) entry which is preliminary data.</text>
</comment>
<protein>
    <recommendedName>
        <fullName evidence="12 13">DNA primase</fullName>
        <ecNumber evidence="12">2.7.7.101</ecNumber>
    </recommendedName>
</protein>
<keyword evidence="3 12" id="KW-0808">Transferase</keyword>
<dbReference type="InterPro" id="IPR019475">
    <property type="entry name" value="DNA_primase_DnaB-bd"/>
</dbReference>
<keyword evidence="1 12" id="KW-0240">DNA-directed RNA polymerase</keyword>
<keyword evidence="2 12" id="KW-0639">Primosome</keyword>
<comment type="cofactor">
    <cofactor evidence="12 13 14">
        <name>Zn(2+)</name>
        <dbReference type="ChEBI" id="CHEBI:29105"/>
    </cofactor>
    <text evidence="12 13 14">Binds 1 zinc ion per monomer.</text>
</comment>
<dbReference type="Pfam" id="PF13155">
    <property type="entry name" value="Toprim_2"/>
    <property type="match status" value="1"/>
</dbReference>
<dbReference type="GO" id="GO:0003899">
    <property type="term" value="F:DNA-directed RNA polymerase activity"/>
    <property type="evidence" value="ECO:0007669"/>
    <property type="project" value="UniProtKB-UniRule"/>
</dbReference>
<dbReference type="InterPro" id="IPR050219">
    <property type="entry name" value="DnaG_primase"/>
</dbReference>
<dbReference type="InterPro" id="IPR036977">
    <property type="entry name" value="DNA_primase_Znf_CHC2"/>
</dbReference>
<evidence type="ECO:0000256" key="5">
    <source>
        <dbReference type="ARBA" id="ARBA00022705"/>
    </source>
</evidence>
<evidence type="ECO:0000256" key="13">
    <source>
        <dbReference type="PIRNR" id="PIRNR002811"/>
    </source>
</evidence>
<reference evidence="18 19" key="1">
    <citation type="journal article" date="2016" name="Nat. Commun.">
        <title>Thousands of microbial genomes shed light on interconnected biogeochemical processes in an aquifer system.</title>
        <authorList>
            <person name="Anantharaman K."/>
            <person name="Brown C.T."/>
            <person name="Hug L.A."/>
            <person name="Sharon I."/>
            <person name="Castelle C.J."/>
            <person name="Probst A.J."/>
            <person name="Thomas B.C."/>
            <person name="Singh A."/>
            <person name="Wilkins M.J."/>
            <person name="Karaoz U."/>
            <person name="Brodie E.L."/>
            <person name="Williams K.H."/>
            <person name="Hubbard S.S."/>
            <person name="Banfield J.F."/>
        </authorList>
    </citation>
    <scope>NUCLEOTIDE SEQUENCE [LARGE SCALE GENOMIC DNA]</scope>
</reference>
<evidence type="ECO:0000256" key="9">
    <source>
        <dbReference type="ARBA" id="ARBA00022842"/>
    </source>
</evidence>
<dbReference type="GO" id="GO:0005737">
    <property type="term" value="C:cytoplasm"/>
    <property type="evidence" value="ECO:0007669"/>
    <property type="project" value="TreeGrafter"/>
</dbReference>
<dbReference type="SMART" id="SM00493">
    <property type="entry name" value="TOPRIM"/>
    <property type="match status" value="1"/>
</dbReference>
<evidence type="ECO:0000256" key="16">
    <source>
        <dbReference type="SAM" id="MobiDB-lite"/>
    </source>
</evidence>
<keyword evidence="6 12" id="KW-0479">Metal-binding</keyword>
<comment type="domain">
    <text evidence="12">Contains an N-terminal zinc-binding domain, a central core domain that contains the primase activity, and a C-terminal DnaB-binding domain.</text>
</comment>
<dbReference type="PANTHER" id="PTHR30313">
    <property type="entry name" value="DNA PRIMASE"/>
    <property type="match status" value="1"/>
</dbReference>
<evidence type="ECO:0000256" key="7">
    <source>
        <dbReference type="ARBA" id="ARBA00022771"/>
    </source>
</evidence>
<keyword evidence="9" id="KW-0460">Magnesium</keyword>
<dbReference type="InterPro" id="IPR037068">
    <property type="entry name" value="DNA_primase_core_N_sf"/>
</dbReference>
<comment type="similarity">
    <text evidence="12 13">Belongs to the DnaG primase family.</text>
</comment>
<dbReference type="GO" id="GO:0008270">
    <property type="term" value="F:zinc ion binding"/>
    <property type="evidence" value="ECO:0007669"/>
    <property type="project" value="UniProtKB-UniRule"/>
</dbReference>
<dbReference type="Pfam" id="PF10410">
    <property type="entry name" value="DnaB_bind"/>
    <property type="match status" value="1"/>
</dbReference>
<dbReference type="EC" id="2.7.7.101" evidence="12"/>
<evidence type="ECO:0000256" key="15">
    <source>
        <dbReference type="SAM" id="Coils"/>
    </source>
</evidence>
<evidence type="ECO:0000256" key="12">
    <source>
        <dbReference type="HAMAP-Rule" id="MF_00974"/>
    </source>
</evidence>
<evidence type="ECO:0000256" key="4">
    <source>
        <dbReference type="ARBA" id="ARBA00022695"/>
    </source>
</evidence>
<dbReference type="InterPro" id="IPR013264">
    <property type="entry name" value="DNAG_N"/>
</dbReference>
<feature type="domain" description="Toprim" evidence="17">
    <location>
        <begin position="285"/>
        <end position="364"/>
    </location>
</feature>
<evidence type="ECO:0000313" key="18">
    <source>
        <dbReference type="EMBL" id="OGN27104.1"/>
    </source>
</evidence>
<comment type="catalytic activity">
    <reaction evidence="12">
        <text>ssDNA + n NTP = ssDNA/pppN(pN)n-1 hybrid + (n-1) diphosphate.</text>
        <dbReference type="EC" id="2.7.7.101"/>
    </reaction>
</comment>
<feature type="region of interest" description="Disordered" evidence="16">
    <location>
        <begin position="653"/>
        <end position="693"/>
    </location>
</feature>
<dbReference type="Pfam" id="PF01807">
    <property type="entry name" value="Zn_ribbon_DnaG"/>
    <property type="match status" value="1"/>
</dbReference>
<proteinExistence type="inferred from homology"/>
<evidence type="ECO:0000256" key="6">
    <source>
        <dbReference type="ARBA" id="ARBA00022723"/>
    </source>
</evidence>
<keyword evidence="10 12" id="KW-0238">DNA-binding</keyword>
<dbReference type="SUPFAM" id="SSF57783">
    <property type="entry name" value="Zinc beta-ribbon"/>
    <property type="match status" value="1"/>
</dbReference>
<keyword evidence="15" id="KW-0175">Coiled coil</keyword>
<name>A0A1F8GNY8_9BACT</name>
<keyword evidence="7 12" id="KW-0863">Zinc-finger</keyword>
<dbReference type="Pfam" id="PF08275">
    <property type="entry name" value="DNAG_N"/>
    <property type="match status" value="1"/>
</dbReference>
<dbReference type="Proteomes" id="UP000178444">
    <property type="component" value="Unassembled WGS sequence"/>
</dbReference>
<dbReference type="PIRSF" id="PIRSF002811">
    <property type="entry name" value="DnaG"/>
    <property type="match status" value="1"/>
</dbReference>
<keyword evidence="4 12" id="KW-0548">Nucleotidyltransferase</keyword>
<dbReference type="GO" id="GO:0000428">
    <property type="term" value="C:DNA-directed RNA polymerase complex"/>
    <property type="evidence" value="ECO:0007669"/>
    <property type="project" value="UniProtKB-KW"/>
</dbReference>
<dbReference type="SMART" id="SM00400">
    <property type="entry name" value="ZnF_CHCC"/>
    <property type="match status" value="1"/>
</dbReference>
<comment type="subunit">
    <text evidence="12">Monomer. Interacts with DnaB.</text>
</comment>
<dbReference type="GO" id="GO:0003677">
    <property type="term" value="F:DNA binding"/>
    <property type="evidence" value="ECO:0007669"/>
    <property type="project" value="UniProtKB-KW"/>
</dbReference>
<dbReference type="Gene3D" id="3.90.580.10">
    <property type="entry name" value="Zinc finger, CHC2-type domain"/>
    <property type="match status" value="1"/>
</dbReference>
<dbReference type="AlphaFoldDB" id="A0A1F8GNY8"/>
<feature type="zinc finger region" description="CHC2-type" evidence="12 14">
    <location>
        <begin position="35"/>
        <end position="59"/>
    </location>
</feature>
<gene>
    <name evidence="12" type="primary">dnaG</name>
    <name evidence="18" type="ORF">A2941_00185</name>
</gene>
<dbReference type="SUPFAM" id="SSF56731">
    <property type="entry name" value="DNA primase core"/>
    <property type="match status" value="1"/>
</dbReference>
<dbReference type="Gene3D" id="3.90.980.10">
    <property type="entry name" value="DNA primase, catalytic core, N-terminal domain"/>
    <property type="match status" value="1"/>
</dbReference>
<dbReference type="CDD" id="cd03364">
    <property type="entry name" value="TOPRIM_DnaG_primases"/>
    <property type="match status" value="1"/>
</dbReference>
<dbReference type="GO" id="GO:0006269">
    <property type="term" value="P:DNA replication, synthesis of primer"/>
    <property type="evidence" value="ECO:0007669"/>
    <property type="project" value="UniProtKB-UniRule"/>
</dbReference>
<dbReference type="InterPro" id="IPR002694">
    <property type="entry name" value="Znf_CHC2"/>
</dbReference>
<evidence type="ECO:0000259" key="17">
    <source>
        <dbReference type="PROSITE" id="PS50880"/>
    </source>
</evidence>
<evidence type="ECO:0000256" key="3">
    <source>
        <dbReference type="ARBA" id="ARBA00022679"/>
    </source>
</evidence>
<evidence type="ECO:0000256" key="1">
    <source>
        <dbReference type="ARBA" id="ARBA00022478"/>
    </source>
</evidence>
<keyword evidence="8 12" id="KW-0862">Zinc</keyword>
<dbReference type="Gene3D" id="3.40.1360.10">
    <property type="match status" value="1"/>
</dbReference>
<dbReference type="PANTHER" id="PTHR30313:SF2">
    <property type="entry name" value="DNA PRIMASE"/>
    <property type="match status" value="1"/>
</dbReference>